<feature type="transmembrane region" description="Helical" evidence="1">
    <location>
        <begin position="185"/>
        <end position="203"/>
    </location>
</feature>
<feature type="transmembrane region" description="Helical" evidence="1">
    <location>
        <begin position="130"/>
        <end position="150"/>
    </location>
</feature>
<dbReference type="PANTHER" id="PTHR14969:SF13">
    <property type="entry name" value="AT30094P"/>
    <property type="match status" value="1"/>
</dbReference>
<dbReference type="Proteomes" id="UP001589608">
    <property type="component" value="Unassembled WGS sequence"/>
</dbReference>
<feature type="domain" description="Phosphatidic acid phosphatase type 2/haloperoxidase" evidence="2">
    <location>
        <begin position="88"/>
        <end position="200"/>
    </location>
</feature>
<dbReference type="SMART" id="SM00014">
    <property type="entry name" value="acidPPc"/>
    <property type="match status" value="1"/>
</dbReference>
<keyword evidence="1" id="KW-0812">Transmembrane</keyword>
<evidence type="ECO:0000259" key="2">
    <source>
        <dbReference type="SMART" id="SM00014"/>
    </source>
</evidence>
<feature type="transmembrane region" description="Helical" evidence="1">
    <location>
        <begin position="157"/>
        <end position="179"/>
    </location>
</feature>
<dbReference type="SUPFAM" id="SSF48317">
    <property type="entry name" value="Acid phosphatase/Vanadium-dependent haloperoxidase"/>
    <property type="match status" value="1"/>
</dbReference>
<dbReference type="PANTHER" id="PTHR14969">
    <property type="entry name" value="SPHINGOSINE-1-PHOSPHATE PHOSPHOHYDROLASE"/>
    <property type="match status" value="1"/>
</dbReference>
<sequence>MHNNLLGRAVPTATAVLFVVLTGLVTMRSAPLVRLDTHVSDAAHALALGHPAWRAAMSAVTHTADSAVIWVLALLALLVLLARRDRSAIVLLVATAAAATVVRHGVLWLVHRPRPADRLTAASGFSYPSGHTTSSAVAAGLVIVLGWRLLPNRWSRLTLAGVAGGWAVLVGVSRVALVAHWPTDVIGGWLLATTVIVTATLLWRRPAGVQGDASPPNDPG</sequence>
<organism evidence="3 4">
    <name type="scientific">Dactylosporangium vinaceum</name>
    <dbReference type="NCBI Taxonomy" id="53362"/>
    <lineage>
        <taxon>Bacteria</taxon>
        <taxon>Bacillati</taxon>
        <taxon>Actinomycetota</taxon>
        <taxon>Actinomycetes</taxon>
        <taxon>Micromonosporales</taxon>
        <taxon>Micromonosporaceae</taxon>
        <taxon>Dactylosporangium</taxon>
    </lineage>
</organism>
<feature type="transmembrane region" description="Helical" evidence="1">
    <location>
        <begin position="89"/>
        <end position="110"/>
    </location>
</feature>
<dbReference type="Pfam" id="PF01569">
    <property type="entry name" value="PAP2"/>
    <property type="match status" value="1"/>
</dbReference>
<evidence type="ECO:0000313" key="4">
    <source>
        <dbReference type="Proteomes" id="UP001589608"/>
    </source>
</evidence>
<protein>
    <submittedName>
        <fullName evidence="3">Phosphatase PAP2 family protein</fullName>
    </submittedName>
</protein>
<keyword evidence="1" id="KW-1133">Transmembrane helix</keyword>
<keyword evidence="1" id="KW-0472">Membrane</keyword>
<evidence type="ECO:0000313" key="3">
    <source>
        <dbReference type="EMBL" id="MFB9442995.1"/>
    </source>
</evidence>
<accession>A0ABV5M2F2</accession>
<comment type="caution">
    <text evidence="3">The sequence shown here is derived from an EMBL/GenBank/DDBJ whole genome shotgun (WGS) entry which is preliminary data.</text>
</comment>
<name>A0ABV5M2F2_9ACTN</name>
<proteinExistence type="predicted"/>
<dbReference type="EMBL" id="JBHMCA010000019">
    <property type="protein sequence ID" value="MFB9442995.1"/>
    <property type="molecule type" value="Genomic_DNA"/>
</dbReference>
<dbReference type="Gene3D" id="1.20.144.10">
    <property type="entry name" value="Phosphatidic acid phosphatase type 2/haloperoxidase"/>
    <property type="match status" value="1"/>
</dbReference>
<dbReference type="CDD" id="cd03392">
    <property type="entry name" value="PAP2_like_2"/>
    <property type="match status" value="1"/>
</dbReference>
<dbReference type="InterPro" id="IPR036938">
    <property type="entry name" value="PAP2/HPO_sf"/>
</dbReference>
<reference evidence="3 4" key="1">
    <citation type="submission" date="2024-09" db="EMBL/GenBank/DDBJ databases">
        <authorList>
            <person name="Sun Q."/>
            <person name="Mori K."/>
        </authorList>
    </citation>
    <scope>NUCLEOTIDE SEQUENCE [LARGE SCALE GENOMIC DNA]</scope>
    <source>
        <strain evidence="3 4">JCM 3307</strain>
    </source>
</reference>
<feature type="transmembrane region" description="Helical" evidence="1">
    <location>
        <begin position="66"/>
        <end position="82"/>
    </location>
</feature>
<keyword evidence="4" id="KW-1185">Reference proteome</keyword>
<dbReference type="RefSeq" id="WP_223099450.1">
    <property type="nucleotide sequence ID" value="NZ_CP061913.1"/>
</dbReference>
<evidence type="ECO:0000256" key="1">
    <source>
        <dbReference type="SAM" id="Phobius"/>
    </source>
</evidence>
<gene>
    <name evidence="3" type="ORF">ACFFTR_07865</name>
</gene>
<dbReference type="InterPro" id="IPR000326">
    <property type="entry name" value="PAP2/HPO"/>
</dbReference>